<evidence type="ECO:0000256" key="3">
    <source>
        <dbReference type="ARBA" id="ARBA00022691"/>
    </source>
</evidence>
<protein>
    <submittedName>
        <fullName evidence="6">23S rRNA (Uracil-5-)-methyltransferase</fullName>
    </submittedName>
</protein>
<feature type="binding site" evidence="4">
    <location>
        <position position="241"/>
    </location>
    <ligand>
        <name>S-adenosyl-L-methionine</name>
        <dbReference type="ChEBI" id="CHEBI:59789"/>
    </ligand>
</feature>
<organism evidence="6 7">
    <name type="scientific">Candidatus Uhrbacteria bacterium GW2011_GWA2_52_8d</name>
    <dbReference type="NCBI Taxonomy" id="1618979"/>
    <lineage>
        <taxon>Bacteria</taxon>
        <taxon>Candidatus Uhriibacteriota</taxon>
    </lineage>
</organism>
<name>A0A0G1XKK7_9BACT</name>
<evidence type="ECO:0000256" key="5">
    <source>
        <dbReference type="PROSITE-ProRule" id="PRU10015"/>
    </source>
</evidence>
<dbReference type="InterPro" id="IPR010280">
    <property type="entry name" value="U5_MeTrfase_fam"/>
</dbReference>
<dbReference type="CDD" id="cd02440">
    <property type="entry name" value="AdoMet_MTases"/>
    <property type="match status" value="1"/>
</dbReference>
<dbReference type="Gene3D" id="2.40.50.1070">
    <property type="match status" value="1"/>
</dbReference>
<dbReference type="PROSITE" id="PS51687">
    <property type="entry name" value="SAM_MT_RNA_M5U"/>
    <property type="match status" value="1"/>
</dbReference>
<gene>
    <name evidence="6" type="ORF">UY76_C0058G0008</name>
</gene>
<reference evidence="6 7" key="1">
    <citation type="journal article" date="2015" name="Nature">
        <title>rRNA introns, odd ribosomes, and small enigmatic genomes across a large radiation of phyla.</title>
        <authorList>
            <person name="Brown C.T."/>
            <person name="Hug L.A."/>
            <person name="Thomas B.C."/>
            <person name="Sharon I."/>
            <person name="Castelle C.J."/>
            <person name="Singh A."/>
            <person name="Wilkins M.J."/>
            <person name="Williams K.H."/>
            <person name="Banfield J.F."/>
        </authorList>
    </citation>
    <scope>NUCLEOTIDE SEQUENCE [LARGE SCALE GENOMIC DNA]</scope>
</reference>
<dbReference type="Pfam" id="PF05958">
    <property type="entry name" value="tRNA_U5-meth_tr"/>
    <property type="match status" value="1"/>
</dbReference>
<dbReference type="SUPFAM" id="SSF53335">
    <property type="entry name" value="S-adenosyl-L-methionine-dependent methyltransferases"/>
    <property type="match status" value="1"/>
</dbReference>
<dbReference type="Gene3D" id="3.40.50.150">
    <property type="entry name" value="Vaccinia Virus protein VP39"/>
    <property type="match status" value="1"/>
</dbReference>
<dbReference type="GO" id="GO:0008173">
    <property type="term" value="F:RNA methyltransferase activity"/>
    <property type="evidence" value="ECO:0007669"/>
    <property type="project" value="InterPro"/>
</dbReference>
<evidence type="ECO:0000256" key="1">
    <source>
        <dbReference type="ARBA" id="ARBA00022603"/>
    </source>
</evidence>
<dbReference type="PROSITE" id="PS01231">
    <property type="entry name" value="TRMA_2"/>
    <property type="match status" value="1"/>
</dbReference>
<feature type="binding site" evidence="4">
    <location>
        <position position="284"/>
    </location>
    <ligand>
        <name>S-adenosyl-L-methionine</name>
        <dbReference type="ChEBI" id="CHEBI:59789"/>
    </ligand>
</feature>
<comment type="caution">
    <text evidence="6">The sequence shown here is derived from an EMBL/GenBank/DDBJ whole genome shotgun (WGS) entry which is preliminary data.</text>
</comment>
<dbReference type="InterPro" id="IPR029063">
    <property type="entry name" value="SAM-dependent_MTases_sf"/>
</dbReference>
<keyword evidence="1 4" id="KW-0489">Methyltransferase</keyword>
<evidence type="ECO:0000256" key="4">
    <source>
        <dbReference type="PROSITE-ProRule" id="PRU01024"/>
    </source>
</evidence>
<evidence type="ECO:0000313" key="6">
    <source>
        <dbReference type="EMBL" id="KKW31415.1"/>
    </source>
</evidence>
<dbReference type="Proteomes" id="UP000034054">
    <property type="component" value="Unassembled WGS sequence"/>
</dbReference>
<dbReference type="AlphaFoldDB" id="A0A0G1XKK7"/>
<evidence type="ECO:0000256" key="2">
    <source>
        <dbReference type="ARBA" id="ARBA00022679"/>
    </source>
</evidence>
<proteinExistence type="inferred from homology"/>
<dbReference type="PANTHER" id="PTHR11061:SF30">
    <property type="entry name" value="TRNA (URACIL(54)-C(5))-METHYLTRANSFERASE"/>
    <property type="match status" value="1"/>
</dbReference>
<dbReference type="PATRIC" id="fig|1618979.3.peg.737"/>
<dbReference type="GO" id="GO:0009451">
    <property type="term" value="P:RNA modification"/>
    <property type="evidence" value="ECO:0007669"/>
    <property type="project" value="UniProtKB-ARBA"/>
</dbReference>
<sequence>MSTPCPHEDVCGSCSWAHIPYEKQLKQKFSDINGSFRLKELPPWCKTILPSPVTEHYRNRMDFVIDFEGRVGMREKGKWWRVVDGNTCFLADEQIDTLFVQVRDWVKQSGLSYYDRKTSERVPPISTEPGEVISDKIVSTPFHPTTFIWSQNSTITDVSFGDKLETISGPGYIEEEILGSRYRISPNAFFQTNPHGAALLLQTVEGFCGDLSGRTLLDLYCGSGFFSVALANRATRTIGVEMVQEAIDDARVNAQLNNVNIEFHDAKTEKFDWTQFGADVVILDPPRSGMHDKALADILKNPPEEIVYVSCNFKNFAREMVQLQNIYRVDGMRAIDLFPHTPHVELVTKLSRI</sequence>
<accession>A0A0G1XKK7</accession>
<comment type="similarity">
    <text evidence="4">Belongs to the class I-like SAM-binding methyltransferase superfamily. RNA M5U methyltransferase family.</text>
</comment>
<dbReference type="PANTHER" id="PTHR11061">
    <property type="entry name" value="RNA M5U METHYLTRANSFERASE"/>
    <property type="match status" value="1"/>
</dbReference>
<keyword evidence="3 4" id="KW-0949">S-adenosyl-L-methionine</keyword>
<keyword evidence="2 4" id="KW-0808">Transferase</keyword>
<dbReference type="InterPro" id="IPR030391">
    <property type="entry name" value="MeTrfase_TrmA_CS"/>
</dbReference>
<feature type="active site" evidence="5">
    <location>
        <position position="311"/>
    </location>
</feature>
<dbReference type="GO" id="GO:0008757">
    <property type="term" value="F:S-adenosylmethionine-dependent methyltransferase activity"/>
    <property type="evidence" value="ECO:0007669"/>
    <property type="project" value="UniProtKB-ARBA"/>
</dbReference>
<dbReference type="GO" id="GO:0006396">
    <property type="term" value="P:RNA processing"/>
    <property type="evidence" value="ECO:0007669"/>
    <property type="project" value="InterPro"/>
</dbReference>
<dbReference type="GO" id="GO:0032259">
    <property type="term" value="P:methylation"/>
    <property type="evidence" value="ECO:0007669"/>
    <property type="project" value="UniProtKB-KW"/>
</dbReference>
<feature type="binding site" evidence="4">
    <location>
        <position position="191"/>
    </location>
    <ligand>
        <name>S-adenosyl-L-methionine</name>
        <dbReference type="ChEBI" id="CHEBI:59789"/>
    </ligand>
</feature>
<dbReference type="InterPro" id="IPR030390">
    <property type="entry name" value="MeTrfase_TrmA_AS"/>
</dbReference>
<evidence type="ECO:0000313" key="7">
    <source>
        <dbReference type="Proteomes" id="UP000034054"/>
    </source>
</evidence>
<dbReference type="PROSITE" id="PS01230">
    <property type="entry name" value="TRMA_1"/>
    <property type="match status" value="1"/>
</dbReference>
<feature type="active site" description="Nucleophile" evidence="4">
    <location>
        <position position="311"/>
    </location>
</feature>
<dbReference type="EMBL" id="LCRH01000058">
    <property type="protein sequence ID" value="KKW31415.1"/>
    <property type="molecule type" value="Genomic_DNA"/>
</dbReference>
<feature type="binding site" evidence="4">
    <location>
        <position position="220"/>
    </location>
    <ligand>
        <name>S-adenosyl-L-methionine</name>
        <dbReference type="ChEBI" id="CHEBI:59789"/>
    </ligand>
</feature>